<dbReference type="AlphaFoldDB" id="A0AAV4V9D5"/>
<dbReference type="Proteomes" id="UP001054945">
    <property type="component" value="Unassembled WGS sequence"/>
</dbReference>
<reference evidence="1 2" key="1">
    <citation type="submission" date="2021-06" db="EMBL/GenBank/DDBJ databases">
        <title>Caerostris extrusa draft genome.</title>
        <authorList>
            <person name="Kono N."/>
            <person name="Arakawa K."/>
        </authorList>
    </citation>
    <scope>NUCLEOTIDE SEQUENCE [LARGE SCALE GENOMIC DNA]</scope>
</reference>
<proteinExistence type="predicted"/>
<keyword evidence="2" id="KW-1185">Reference proteome</keyword>
<gene>
    <name evidence="1" type="ORF">CEXT_76771</name>
</gene>
<evidence type="ECO:0000313" key="1">
    <source>
        <dbReference type="EMBL" id="GIY66865.1"/>
    </source>
</evidence>
<comment type="caution">
    <text evidence="1">The sequence shown here is derived from an EMBL/GenBank/DDBJ whole genome shotgun (WGS) entry which is preliminary data.</text>
</comment>
<sequence>MSNIRSLPTVRELVKGAEERNFQGVSLPCGNMYQQKVSLLFDLMQPHVISPVVYRRVSFMVWEYVAELPIRIPVDGFPSRKDALSGVITGPFRLAIPH</sequence>
<protein>
    <submittedName>
        <fullName evidence="1">Uncharacterized protein</fullName>
    </submittedName>
</protein>
<dbReference type="EMBL" id="BPLR01014161">
    <property type="protein sequence ID" value="GIY66865.1"/>
    <property type="molecule type" value="Genomic_DNA"/>
</dbReference>
<accession>A0AAV4V9D5</accession>
<name>A0AAV4V9D5_CAEEX</name>
<organism evidence="1 2">
    <name type="scientific">Caerostris extrusa</name>
    <name type="common">Bark spider</name>
    <name type="synonym">Caerostris bankana</name>
    <dbReference type="NCBI Taxonomy" id="172846"/>
    <lineage>
        <taxon>Eukaryota</taxon>
        <taxon>Metazoa</taxon>
        <taxon>Ecdysozoa</taxon>
        <taxon>Arthropoda</taxon>
        <taxon>Chelicerata</taxon>
        <taxon>Arachnida</taxon>
        <taxon>Araneae</taxon>
        <taxon>Araneomorphae</taxon>
        <taxon>Entelegynae</taxon>
        <taxon>Araneoidea</taxon>
        <taxon>Araneidae</taxon>
        <taxon>Caerostris</taxon>
    </lineage>
</organism>
<evidence type="ECO:0000313" key="2">
    <source>
        <dbReference type="Proteomes" id="UP001054945"/>
    </source>
</evidence>